<gene>
    <name evidence="2" type="ORF">S12H4_53083</name>
</gene>
<feature type="domain" description="Replication-associated protein ORF2/G2P" evidence="1">
    <location>
        <begin position="36"/>
        <end position="139"/>
    </location>
</feature>
<sequence length="171" mass="19248">MPYRLPAGNRFFPDPEREVLARAIDWTLKKGGDSALFATLTFKHYVSPYRAEKQLRRWLARAQQSLKDSGGYSLKSFCATEWQQRAVIHYHVLLIGHGLGSLSRKRLESRWESMGGGYARCYDADRKAAPYLAKYTSKALGGDMKWGGDWRGLRFPTSVSRTQVGAPTGTG</sequence>
<dbReference type="InterPro" id="IPR056906">
    <property type="entry name" value="ORF2/G2P_dom"/>
</dbReference>
<dbReference type="Pfam" id="PF23343">
    <property type="entry name" value="REP_ORF2-G2P"/>
    <property type="match status" value="1"/>
</dbReference>
<evidence type="ECO:0000259" key="1">
    <source>
        <dbReference type="Pfam" id="PF23343"/>
    </source>
</evidence>
<organism evidence="2">
    <name type="scientific">marine sediment metagenome</name>
    <dbReference type="NCBI Taxonomy" id="412755"/>
    <lineage>
        <taxon>unclassified sequences</taxon>
        <taxon>metagenomes</taxon>
        <taxon>ecological metagenomes</taxon>
    </lineage>
</organism>
<proteinExistence type="predicted"/>
<reference evidence="2" key="1">
    <citation type="journal article" date="2014" name="Front. Microbiol.">
        <title>High frequency of phylogenetically diverse reductive dehalogenase-homologous genes in deep subseafloor sedimentary metagenomes.</title>
        <authorList>
            <person name="Kawai M."/>
            <person name="Futagami T."/>
            <person name="Toyoda A."/>
            <person name="Takaki Y."/>
            <person name="Nishi S."/>
            <person name="Hori S."/>
            <person name="Arai W."/>
            <person name="Tsubouchi T."/>
            <person name="Morono Y."/>
            <person name="Uchiyama I."/>
            <person name="Ito T."/>
            <person name="Fujiyama A."/>
            <person name="Inagaki F."/>
            <person name="Takami H."/>
        </authorList>
    </citation>
    <scope>NUCLEOTIDE SEQUENCE</scope>
    <source>
        <strain evidence="2">Expedition CK06-06</strain>
    </source>
</reference>
<comment type="caution">
    <text evidence="2">The sequence shown here is derived from an EMBL/GenBank/DDBJ whole genome shotgun (WGS) entry which is preliminary data.</text>
</comment>
<protein>
    <recommendedName>
        <fullName evidence="1">Replication-associated protein ORF2/G2P domain-containing protein</fullName>
    </recommendedName>
</protein>
<name>X1U6F6_9ZZZZ</name>
<dbReference type="AlphaFoldDB" id="X1U6F6"/>
<accession>X1U6F6</accession>
<dbReference type="EMBL" id="BARW01033752">
    <property type="protein sequence ID" value="GAJ13128.1"/>
    <property type="molecule type" value="Genomic_DNA"/>
</dbReference>
<evidence type="ECO:0000313" key="2">
    <source>
        <dbReference type="EMBL" id="GAJ13128.1"/>
    </source>
</evidence>
<feature type="non-terminal residue" evidence="2">
    <location>
        <position position="171"/>
    </location>
</feature>